<feature type="domain" description="WYL" evidence="1">
    <location>
        <begin position="257"/>
        <end position="328"/>
    </location>
</feature>
<keyword evidence="3" id="KW-1185">Reference proteome</keyword>
<dbReference type="STRING" id="679200.HMPREF9333_01083"/>
<dbReference type="PROSITE" id="PS52050">
    <property type="entry name" value="WYL"/>
    <property type="match status" value="1"/>
</dbReference>
<proteinExistence type="predicted"/>
<dbReference type="HOGENOM" id="CLU_054548_0_0_9"/>
<reference evidence="2 3" key="1">
    <citation type="submission" date="2011-08" db="EMBL/GenBank/DDBJ databases">
        <title>The Genome Sequence of Johnsonella ignava ATCC 51276.</title>
        <authorList>
            <consortium name="The Broad Institute Genome Sequencing Platform"/>
            <person name="Earl A."/>
            <person name="Ward D."/>
            <person name="Feldgarden M."/>
            <person name="Gevers D."/>
            <person name="Izard J."/>
            <person name="Blanton J.M."/>
            <person name="Baranova O.V."/>
            <person name="Dewhirst F.E."/>
            <person name="Young S.K."/>
            <person name="Zeng Q."/>
            <person name="Gargeya S."/>
            <person name="Fitzgerald M."/>
            <person name="Haas B."/>
            <person name="Abouelleil A."/>
            <person name="Alvarado L."/>
            <person name="Arachchi H.M."/>
            <person name="Berlin A."/>
            <person name="Brown A."/>
            <person name="Chapman S.B."/>
            <person name="Chen Z."/>
            <person name="Dunbar C."/>
            <person name="Freedman E."/>
            <person name="Gearin G."/>
            <person name="Gellesch M."/>
            <person name="Goldberg J."/>
            <person name="Griggs A."/>
            <person name="Gujja S."/>
            <person name="Heiman D."/>
            <person name="Howarth C."/>
            <person name="Larson L."/>
            <person name="Lui A."/>
            <person name="MacDonald P.J.P."/>
            <person name="Montmayeur A."/>
            <person name="Murphy C."/>
            <person name="Neiman D."/>
            <person name="Pearson M."/>
            <person name="Priest M."/>
            <person name="Roberts A."/>
            <person name="Saif S."/>
            <person name="Shea T."/>
            <person name="Shenoy N."/>
            <person name="Sisk P."/>
            <person name="Stolte C."/>
            <person name="Sykes S."/>
            <person name="Wortman J."/>
            <person name="Nusbaum C."/>
            <person name="Birren B."/>
        </authorList>
    </citation>
    <scope>NUCLEOTIDE SEQUENCE [LARGE SCALE GENOMIC DNA]</scope>
    <source>
        <strain evidence="2 3">ATCC 51276</strain>
    </source>
</reference>
<dbReference type="Proteomes" id="UP000003011">
    <property type="component" value="Unassembled WGS sequence"/>
</dbReference>
<accession>G5GHP3</accession>
<comment type="caution">
    <text evidence="2">The sequence shown here is derived from an EMBL/GenBank/DDBJ whole genome shotgun (WGS) entry which is preliminary data.</text>
</comment>
<dbReference type="EMBL" id="ACZL01000017">
    <property type="protein sequence ID" value="EHI55736.1"/>
    <property type="molecule type" value="Genomic_DNA"/>
</dbReference>
<gene>
    <name evidence="2" type="ORF">HMPREF9333_01083</name>
</gene>
<dbReference type="eggNOG" id="COG2378">
    <property type="taxonomic scope" value="Bacteria"/>
</dbReference>
<dbReference type="PATRIC" id="fig|679200.3.peg.1149"/>
<dbReference type="AlphaFoldDB" id="G5GHP3"/>
<name>G5GHP3_9FIRM</name>
<evidence type="ECO:0000259" key="1">
    <source>
        <dbReference type="Pfam" id="PF13280"/>
    </source>
</evidence>
<dbReference type="RefSeq" id="WP_005540492.1">
    <property type="nucleotide sequence ID" value="NZ_JH378831.1"/>
</dbReference>
<organism evidence="2 3">
    <name type="scientific">Johnsonella ignava ATCC 51276</name>
    <dbReference type="NCBI Taxonomy" id="679200"/>
    <lineage>
        <taxon>Bacteria</taxon>
        <taxon>Bacillati</taxon>
        <taxon>Bacillota</taxon>
        <taxon>Clostridia</taxon>
        <taxon>Lachnospirales</taxon>
        <taxon>Lachnospiraceae</taxon>
        <taxon>Johnsonella</taxon>
    </lineage>
</organism>
<protein>
    <recommendedName>
        <fullName evidence="1">WYL domain-containing protein</fullName>
    </recommendedName>
</protein>
<dbReference type="OrthoDB" id="9814277at2"/>
<dbReference type="InterPro" id="IPR026881">
    <property type="entry name" value="WYL_dom"/>
</dbReference>
<sequence>MAYNELIKDFEKIRKYIREFYIYGFKSRSEYSIKSSRSYDDEKRRMESWLGRHMTFTRTSKGKIAAISIDSRAFRQNPLYRALKTASFTPRDITLHFILFDLLYTDSEKLCRNEILDKINDCYLKDFKNPMEFDDKTLFNKLKEYISYGFINADRTSKPFSYTRTGSVNLSSAIDAVNFFSEAAPCGIIGSFIKDLLNYELFIKKLISKKSVYVDNDVCKTFNDNSCLKISDSANTTLKSIFLFKHHYITQALDSDILASLFTAMHEKSFVSFSYHSGSGNPNNIDNIVPIRIYISAQSGRQHLLAYRKQTKRSYYSFRIDYMSKVKITGRCEQFEQIRTRYNRLKPYIWGVNCKRCIKYLEHVEFTVVINPDENHILHRLEREKRCGNISKIDDTHYKFSADIFDTNEIIPWIRTFICRITQINFSNRSIENRFKKDIQSMYEIYGI</sequence>
<evidence type="ECO:0000313" key="3">
    <source>
        <dbReference type="Proteomes" id="UP000003011"/>
    </source>
</evidence>
<dbReference type="Pfam" id="PF13280">
    <property type="entry name" value="WYL"/>
    <property type="match status" value="1"/>
</dbReference>
<evidence type="ECO:0000313" key="2">
    <source>
        <dbReference type="EMBL" id="EHI55736.1"/>
    </source>
</evidence>